<protein>
    <submittedName>
        <fullName evidence="8">Metal-dependent hydrolase YbeY, involved in rRNA and/or ribosome maturation and assembly</fullName>
    </submittedName>
</protein>
<evidence type="ECO:0000256" key="1">
    <source>
        <dbReference type="ARBA" id="ARBA00001947"/>
    </source>
</evidence>
<dbReference type="InterPro" id="IPR023091">
    <property type="entry name" value="MetalPrtase_cat_dom_sf_prd"/>
</dbReference>
<dbReference type="GO" id="GO:0046872">
    <property type="term" value="F:metal ion binding"/>
    <property type="evidence" value="ECO:0007669"/>
    <property type="project" value="UniProtKB-KW"/>
</dbReference>
<keyword evidence="5" id="KW-0255">Endonuclease</keyword>
<dbReference type="HAMAP" id="MF_00009">
    <property type="entry name" value="Endoribonucl_YbeY"/>
    <property type="match status" value="1"/>
</dbReference>
<proteinExistence type="inferred from homology"/>
<sequence>MRMMRPAPKKAAVIEAMIDVVIEDEDWADIAALEALAARCYDAALAFEPALSGEIALLLTNDAAMRALNAKYRGKDAPTNVLAFPGDDEKSGGFVGDIALARETCVREAKDKRIALQDHAAHLIIHAMLHLVGYDHQNDDDAEAMERREAEILNRLGIADPHDAAMETGR</sequence>
<dbReference type="AlphaFoldDB" id="A0A3B0RSG4"/>
<dbReference type="GO" id="GO:0004222">
    <property type="term" value="F:metalloendopeptidase activity"/>
    <property type="evidence" value="ECO:0007669"/>
    <property type="project" value="InterPro"/>
</dbReference>
<dbReference type="InterPro" id="IPR020549">
    <property type="entry name" value="YbeY_CS"/>
</dbReference>
<dbReference type="PROSITE" id="PS01306">
    <property type="entry name" value="UPF0054"/>
    <property type="match status" value="1"/>
</dbReference>
<keyword evidence="4" id="KW-0479">Metal-binding</keyword>
<evidence type="ECO:0000256" key="3">
    <source>
        <dbReference type="ARBA" id="ARBA00022722"/>
    </source>
</evidence>
<keyword evidence="6 8" id="KW-0378">Hydrolase</keyword>
<reference evidence="8" key="1">
    <citation type="submission" date="2018-06" db="EMBL/GenBank/DDBJ databases">
        <authorList>
            <person name="Zhirakovskaya E."/>
        </authorList>
    </citation>
    <scope>NUCLEOTIDE SEQUENCE</scope>
</reference>
<evidence type="ECO:0000256" key="6">
    <source>
        <dbReference type="ARBA" id="ARBA00022801"/>
    </source>
</evidence>
<keyword evidence="3" id="KW-0540">Nuclease</keyword>
<dbReference type="EMBL" id="UOEH01000134">
    <property type="protein sequence ID" value="VAV94161.1"/>
    <property type="molecule type" value="Genomic_DNA"/>
</dbReference>
<dbReference type="NCBIfam" id="TIGR00043">
    <property type="entry name" value="rRNA maturation RNase YbeY"/>
    <property type="match status" value="1"/>
</dbReference>
<dbReference type="GO" id="GO:0004519">
    <property type="term" value="F:endonuclease activity"/>
    <property type="evidence" value="ECO:0007669"/>
    <property type="project" value="UniProtKB-KW"/>
</dbReference>
<organism evidence="8">
    <name type="scientific">hydrothermal vent metagenome</name>
    <dbReference type="NCBI Taxonomy" id="652676"/>
    <lineage>
        <taxon>unclassified sequences</taxon>
        <taxon>metagenomes</taxon>
        <taxon>ecological metagenomes</taxon>
    </lineage>
</organism>
<evidence type="ECO:0000256" key="5">
    <source>
        <dbReference type="ARBA" id="ARBA00022759"/>
    </source>
</evidence>
<name>A0A3B0RSG4_9ZZZZ</name>
<dbReference type="GO" id="GO:0006364">
    <property type="term" value="P:rRNA processing"/>
    <property type="evidence" value="ECO:0007669"/>
    <property type="project" value="InterPro"/>
</dbReference>
<dbReference type="PANTHER" id="PTHR46986">
    <property type="entry name" value="ENDORIBONUCLEASE YBEY, CHLOROPLASTIC"/>
    <property type="match status" value="1"/>
</dbReference>
<dbReference type="PANTHER" id="PTHR46986:SF1">
    <property type="entry name" value="ENDORIBONUCLEASE YBEY, CHLOROPLASTIC"/>
    <property type="match status" value="1"/>
</dbReference>
<dbReference type="Pfam" id="PF02130">
    <property type="entry name" value="YbeY"/>
    <property type="match status" value="1"/>
</dbReference>
<evidence type="ECO:0000256" key="4">
    <source>
        <dbReference type="ARBA" id="ARBA00022723"/>
    </source>
</evidence>
<accession>A0A3B0RSG4</accession>
<evidence type="ECO:0000256" key="2">
    <source>
        <dbReference type="ARBA" id="ARBA00010875"/>
    </source>
</evidence>
<dbReference type="SUPFAM" id="SSF55486">
    <property type="entry name" value="Metalloproteases ('zincins'), catalytic domain"/>
    <property type="match status" value="1"/>
</dbReference>
<dbReference type="InterPro" id="IPR002036">
    <property type="entry name" value="YbeY"/>
</dbReference>
<keyword evidence="7" id="KW-0862">Zinc</keyword>
<gene>
    <name evidence="8" type="ORF">MNBD_ALPHA05-661</name>
</gene>
<comment type="similarity">
    <text evidence="2">Belongs to the endoribonuclease YbeY family.</text>
</comment>
<evidence type="ECO:0000313" key="8">
    <source>
        <dbReference type="EMBL" id="VAV94161.1"/>
    </source>
</evidence>
<dbReference type="Gene3D" id="3.40.390.30">
    <property type="entry name" value="Metalloproteases ('zincins'), catalytic domain"/>
    <property type="match status" value="1"/>
</dbReference>
<evidence type="ECO:0000256" key="7">
    <source>
        <dbReference type="ARBA" id="ARBA00022833"/>
    </source>
</evidence>
<comment type="cofactor">
    <cofactor evidence="1">
        <name>Zn(2+)</name>
        <dbReference type="ChEBI" id="CHEBI:29105"/>
    </cofactor>
</comment>